<feature type="compositionally biased region" description="Basic and acidic residues" evidence="5">
    <location>
        <begin position="543"/>
        <end position="554"/>
    </location>
</feature>
<evidence type="ECO:0000313" key="8">
    <source>
        <dbReference type="EMBL" id="GFE82449.1"/>
    </source>
</evidence>
<dbReference type="Proteomes" id="UP000445000">
    <property type="component" value="Unassembled WGS sequence"/>
</dbReference>
<dbReference type="InterPro" id="IPR042099">
    <property type="entry name" value="ANL_N_sf"/>
</dbReference>
<dbReference type="AlphaFoldDB" id="A0A829YGS6"/>
<keyword evidence="2" id="KW-0436">Ligase</keyword>
<protein>
    <submittedName>
        <fullName evidence="8">Acetyl-CoA synthetase</fullName>
    </submittedName>
</protein>
<keyword evidence="4" id="KW-0067">ATP-binding</keyword>
<dbReference type="Gene3D" id="3.30.300.30">
    <property type="match status" value="1"/>
</dbReference>
<dbReference type="GO" id="GO:0016405">
    <property type="term" value="F:CoA-ligase activity"/>
    <property type="evidence" value="ECO:0007669"/>
    <property type="project" value="UniProtKB-ARBA"/>
</dbReference>
<reference evidence="9" key="1">
    <citation type="submission" date="2020-01" db="EMBL/GenBank/DDBJ databases">
        <title>'Steroidobacter agaridevorans' sp. nov., agar-degrading bacteria isolated from rhizosphere soils.</title>
        <authorList>
            <person name="Ikenaga M."/>
            <person name="Kataoka M."/>
            <person name="Murouchi A."/>
            <person name="Katsuragi S."/>
            <person name="Sakai M."/>
        </authorList>
    </citation>
    <scope>NUCLEOTIDE SEQUENCE [LARGE SCALE GENOMIC DNA]</scope>
    <source>
        <strain evidence="9">YU21-B</strain>
    </source>
</reference>
<organism evidence="8 9">
    <name type="scientific">Steroidobacter agaridevorans</name>
    <dbReference type="NCBI Taxonomy" id="2695856"/>
    <lineage>
        <taxon>Bacteria</taxon>
        <taxon>Pseudomonadati</taxon>
        <taxon>Pseudomonadota</taxon>
        <taxon>Gammaproteobacteria</taxon>
        <taxon>Steroidobacterales</taxon>
        <taxon>Steroidobacteraceae</taxon>
        <taxon>Steroidobacter</taxon>
    </lineage>
</organism>
<evidence type="ECO:0000256" key="5">
    <source>
        <dbReference type="SAM" id="MobiDB-lite"/>
    </source>
</evidence>
<evidence type="ECO:0000259" key="6">
    <source>
        <dbReference type="Pfam" id="PF00501"/>
    </source>
</evidence>
<keyword evidence="9" id="KW-1185">Reference proteome</keyword>
<feature type="region of interest" description="Disordered" evidence="5">
    <location>
        <begin position="543"/>
        <end position="563"/>
    </location>
</feature>
<dbReference type="InterPro" id="IPR051087">
    <property type="entry name" value="Mitochondrial_ACSM"/>
</dbReference>
<dbReference type="PANTHER" id="PTHR43605">
    <property type="entry name" value="ACYL-COENZYME A SYNTHETASE"/>
    <property type="match status" value="1"/>
</dbReference>
<dbReference type="Pfam" id="PF13193">
    <property type="entry name" value="AMP-binding_C"/>
    <property type="match status" value="1"/>
</dbReference>
<dbReference type="GO" id="GO:0006633">
    <property type="term" value="P:fatty acid biosynthetic process"/>
    <property type="evidence" value="ECO:0007669"/>
    <property type="project" value="TreeGrafter"/>
</dbReference>
<evidence type="ECO:0000313" key="9">
    <source>
        <dbReference type="Proteomes" id="UP000445000"/>
    </source>
</evidence>
<feature type="domain" description="AMP-dependent synthetase/ligase" evidence="6">
    <location>
        <begin position="50"/>
        <end position="407"/>
    </location>
</feature>
<comment type="similarity">
    <text evidence="1">Belongs to the ATP-dependent AMP-binding enzyme family.</text>
</comment>
<dbReference type="SUPFAM" id="SSF56801">
    <property type="entry name" value="Acetyl-CoA synthetase-like"/>
    <property type="match status" value="1"/>
</dbReference>
<proteinExistence type="inferred from homology"/>
<dbReference type="GO" id="GO:0004321">
    <property type="term" value="F:fatty-acyl-CoA synthase activity"/>
    <property type="evidence" value="ECO:0007669"/>
    <property type="project" value="TreeGrafter"/>
</dbReference>
<feature type="domain" description="AMP-binding enzyme C-terminal" evidence="7">
    <location>
        <begin position="456"/>
        <end position="533"/>
    </location>
</feature>
<dbReference type="GO" id="GO:0006637">
    <property type="term" value="P:acyl-CoA metabolic process"/>
    <property type="evidence" value="ECO:0007669"/>
    <property type="project" value="TreeGrafter"/>
</dbReference>
<sequence>MHASPGSPHETLRQARDLLIQHRLDYAAAYREFRWPRLDHFNFALDWFDRIAESADRTALRICDPGGVARDYTYSALSRRSNQVANLLRDSGIRRGDRVLLMLGNCVELWESMLGAMKLGAVIVPTTTLLSRDDLRDRLTRGNVKAVIAAHECVPNFDSLRGEWIGIVVGQQQPGWRSFALSETMAKTFAPDALTRGSDPLLLYFTSGTTAKPKLVLHSHVSYPVGHLSTMYWIGLEPGDVHLNISSPGWAKHAYSCFFAPWLAEATVLVVNQPRFDAAGILDAMVREKVTTFCAPPTVWRFLIQQDLSKWSTSLRELVSAGEPLNPEVIDQVREHWGLTIRDGYGQTETTLMIANTPGQPVVPGSMGRVMPGFLMPLRDADGRECQDGEITVSLGTQRPIGLMEGYGRESGVEPISGEWYRTGDTAVVDENGVFTYVGRADDVFKSSDYRISPFELESILIEHDAVAEAGVVPSPDSVRLSVPKAFVSLRSGTPATAATAKSILAHARDRLGPFKRIRRIEFCELPKTVSGKVRRAELRKLEAERRSRNERGAQEWTEEDLA</sequence>
<dbReference type="PANTHER" id="PTHR43605:SF10">
    <property type="entry name" value="ACYL-COA SYNTHETASE MEDIUM CHAIN FAMILY MEMBER 3"/>
    <property type="match status" value="1"/>
</dbReference>
<dbReference type="EMBL" id="BLJN01000004">
    <property type="protein sequence ID" value="GFE82449.1"/>
    <property type="molecule type" value="Genomic_DNA"/>
</dbReference>
<name>A0A829YGS6_9GAMM</name>
<dbReference type="RefSeq" id="WP_161814093.1">
    <property type="nucleotide sequence ID" value="NZ_BLJN01000004.1"/>
</dbReference>
<dbReference type="Gene3D" id="3.40.50.12780">
    <property type="entry name" value="N-terminal domain of ligase-like"/>
    <property type="match status" value="1"/>
</dbReference>
<dbReference type="InterPro" id="IPR000873">
    <property type="entry name" value="AMP-dep_synth/lig_dom"/>
</dbReference>
<accession>A0A829YGS6</accession>
<evidence type="ECO:0000256" key="1">
    <source>
        <dbReference type="ARBA" id="ARBA00006432"/>
    </source>
</evidence>
<evidence type="ECO:0000256" key="4">
    <source>
        <dbReference type="ARBA" id="ARBA00022840"/>
    </source>
</evidence>
<comment type="caution">
    <text evidence="8">The sequence shown here is derived from an EMBL/GenBank/DDBJ whole genome shotgun (WGS) entry which is preliminary data.</text>
</comment>
<gene>
    <name evidence="8" type="primary">acs</name>
    <name evidence="8" type="ORF">GCM10011487_44490</name>
</gene>
<dbReference type="Pfam" id="PF00501">
    <property type="entry name" value="AMP-binding"/>
    <property type="match status" value="1"/>
</dbReference>
<evidence type="ECO:0000256" key="2">
    <source>
        <dbReference type="ARBA" id="ARBA00022598"/>
    </source>
</evidence>
<dbReference type="GO" id="GO:0005524">
    <property type="term" value="F:ATP binding"/>
    <property type="evidence" value="ECO:0007669"/>
    <property type="project" value="UniProtKB-KW"/>
</dbReference>
<dbReference type="InterPro" id="IPR045851">
    <property type="entry name" value="AMP-bd_C_sf"/>
</dbReference>
<evidence type="ECO:0000256" key="3">
    <source>
        <dbReference type="ARBA" id="ARBA00022741"/>
    </source>
</evidence>
<dbReference type="InterPro" id="IPR025110">
    <property type="entry name" value="AMP-bd_C"/>
</dbReference>
<dbReference type="GO" id="GO:0015645">
    <property type="term" value="F:fatty acid ligase activity"/>
    <property type="evidence" value="ECO:0007669"/>
    <property type="project" value="TreeGrafter"/>
</dbReference>
<keyword evidence="3" id="KW-0547">Nucleotide-binding</keyword>
<evidence type="ECO:0000259" key="7">
    <source>
        <dbReference type="Pfam" id="PF13193"/>
    </source>
</evidence>